<evidence type="ECO:0000313" key="1">
    <source>
        <dbReference type="EMBL" id="PKK57302.1"/>
    </source>
</evidence>
<proteinExistence type="predicted"/>
<reference evidence="1 2" key="1">
    <citation type="submission" date="2016-04" db="EMBL/GenBank/DDBJ databases">
        <title>Genome analyses suggest a sexual origin of heterokaryosis in a supposedly ancient asexual fungus.</title>
        <authorList>
            <person name="Ropars J."/>
            <person name="Sedzielewska K."/>
            <person name="Noel J."/>
            <person name="Charron P."/>
            <person name="Farinelli L."/>
            <person name="Marton T."/>
            <person name="Kruger M."/>
            <person name="Pelin A."/>
            <person name="Brachmann A."/>
            <person name="Corradi N."/>
        </authorList>
    </citation>
    <scope>NUCLEOTIDE SEQUENCE [LARGE SCALE GENOMIC DNA]</scope>
    <source>
        <strain evidence="1 2">C2</strain>
    </source>
</reference>
<comment type="caution">
    <text evidence="1">The sequence shown here is derived from an EMBL/GenBank/DDBJ whole genome shotgun (WGS) entry which is preliminary data.</text>
</comment>
<name>A0A2N1M6N3_9GLOM</name>
<gene>
    <name evidence="1" type="ORF">RhiirC2_798287</name>
</gene>
<reference evidence="1 2" key="2">
    <citation type="submission" date="2017-10" db="EMBL/GenBank/DDBJ databases">
        <title>Extensive intraspecific genome diversity in a model arbuscular mycorrhizal fungus.</title>
        <authorList>
            <person name="Chen E.C.H."/>
            <person name="Morin E."/>
            <person name="Baudet D."/>
            <person name="Noel J."/>
            <person name="Ndikumana S."/>
            <person name="Charron P."/>
            <person name="St-Onge C."/>
            <person name="Giorgi J."/>
            <person name="Grigoriev I.V."/>
            <person name="Roux C."/>
            <person name="Martin F.M."/>
            <person name="Corradi N."/>
        </authorList>
    </citation>
    <scope>NUCLEOTIDE SEQUENCE [LARGE SCALE GENOMIC DNA]</scope>
    <source>
        <strain evidence="1 2">C2</strain>
    </source>
</reference>
<evidence type="ECO:0000313" key="2">
    <source>
        <dbReference type="Proteomes" id="UP000233469"/>
    </source>
</evidence>
<sequence length="152" mass="18623">MSTERIIEIHLQFEDNYIDIINIENLTLSENLIKYRRKSRYTGYFYWNRWFRYIEFHCVKVKEDQNFEVEYIIGKNEKIIQPIQTSLTCNIISYLNRKHKIYEHSKPLSTITPFLKQLILDFQPFYLLKSPSFYQFINALNENFELPTDKEF</sequence>
<dbReference type="AlphaFoldDB" id="A0A2N1M6N3"/>
<dbReference type="EMBL" id="LLXL01004523">
    <property type="protein sequence ID" value="PKK57302.1"/>
    <property type="molecule type" value="Genomic_DNA"/>
</dbReference>
<dbReference type="VEuPathDB" id="FungiDB:RhiirA1_476942"/>
<organism evidence="1 2">
    <name type="scientific">Rhizophagus irregularis</name>
    <dbReference type="NCBI Taxonomy" id="588596"/>
    <lineage>
        <taxon>Eukaryota</taxon>
        <taxon>Fungi</taxon>
        <taxon>Fungi incertae sedis</taxon>
        <taxon>Mucoromycota</taxon>
        <taxon>Glomeromycotina</taxon>
        <taxon>Glomeromycetes</taxon>
        <taxon>Glomerales</taxon>
        <taxon>Glomeraceae</taxon>
        <taxon>Rhizophagus</taxon>
    </lineage>
</organism>
<dbReference type="Proteomes" id="UP000233469">
    <property type="component" value="Unassembled WGS sequence"/>
</dbReference>
<accession>A0A2N1M6N3</accession>
<protein>
    <submittedName>
        <fullName evidence="1">Uncharacterized protein</fullName>
    </submittedName>
</protein>
<dbReference type="VEuPathDB" id="FungiDB:FUN_019798"/>